<dbReference type="RefSeq" id="WP_310344539.1">
    <property type="nucleotide sequence ID" value="NZ_JAVDXO010000008.1"/>
</dbReference>
<evidence type="ECO:0000313" key="2">
    <source>
        <dbReference type="Proteomes" id="UP001268089"/>
    </source>
</evidence>
<comment type="caution">
    <text evidence="1">The sequence shown here is derived from an EMBL/GenBank/DDBJ whole genome shotgun (WGS) entry which is preliminary data.</text>
</comment>
<dbReference type="EMBL" id="JAVDXO010000008">
    <property type="protein sequence ID" value="MDR7307923.1"/>
    <property type="molecule type" value="Genomic_DNA"/>
</dbReference>
<keyword evidence="2" id="KW-1185">Reference proteome</keyword>
<protein>
    <submittedName>
        <fullName evidence="1">Uncharacterized protein</fullName>
    </submittedName>
</protein>
<organism evidence="1 2">
    <name type="scientific">Rhodoferax saidenbachensis</name>
    <dbReference type="NCBI Taxonomy" id="1484693"/>
    <lineage>
        <taxon>Bacteria</taxon>
        <taxon>Pseudomonadati</taxon>
        <taxon>Pseudomonadota</taxon>
        <taxon>Betaproteobacteria</taxon>
        <taxon>Burkholderiales</taxon>
        <taxon>Comamonadaceae</taxon>
        <taxon>Rhodoferax</taxon>
    </lineage>
</organism>
<evidence type="ECO:0000313" key="1">
    <source>
        <dbReference type="EMBL" id="MDR7307923.1"/>
    </source>
</evidence>
<name>A0ABU1ZR94_9BURK</name>
<reference evidence="1 2" key="1">
    <citation type="submission" date="2023-07" db="EMBL/GenBank/DDBJ databases">
        <title>Sorghum-associated microbial communities from plants grown in Nebraska, USA.</title>
        <authorList>
            <person name="Schachtman D."/>
        </authorList>
    </citation>
    <scope>NUCLEOTIDE SEQUENCE [LARGE SCALE GENOMIC DNA]</scope>
    <source>
        <strain evidence="1 2">BE308</strain>
    </source>
</reference>
<gene>
    <name evidence="1" type="ORF">J2X15_003228</name>
</gene>
<dbReference type="Proteomes" id="UP001268089">
    <property type="component" value="Unassembled WGS sequence"/>
</dbReference>
<accession>A0ABU1ZR94</accession>
<sequence>MNQPNQTYFDGFQAAMEMPYYVARLMSPPEVVQATQRHPAPVRSFTKGKWSLCGDVSTTMYRAMESSEDKCFPTRLTCMTTPKGVDFAVISHQAGHFQHRFLLPLFDGSVQSFIAAQEREGLMFMLANDGSSESLLFANIVSKACFQRVAKRLHPFTTDEQRQATTEMGLVSDEVRQPNRIPSLLADFPVRDVSVSVVMPAVMSEVVDALYDRLFSNLH</sequence>
<proteinExistence type="predicted"/>